<feature type="transmembrane region" description="Helical" evidence="9">
    <location>
        <begin position="83"/>
        <end position="105"/>
    </location>
</feature>
<comment type="caution">
    <text evidence="9">Lacks conserved residue(s) required for the propagation of feature annotation.</text>
</comment>
<evidence type="ECO:0000256" key="8">
    <source>
        <dbReference type="ARBA" id="ARBA00045912"/>
    </source>
</evidence>
<protein>
    <recommendedName>
        <fullName evidence="9">Protein RFT1 homolog</fullName>
    </recommendedName>
</protein>
<evidence type="ECO:0000256" key="7">
    <source>
        <dbReference type="ARBA" id="ARBA00023136"/>
    </source>
</evidence>
<comment type="similarity">
    <text evidence="3 9">Belongs to the RFT1 family.</text>
</comment>
<comment type="caution">
    <text evidence="10">The sequence shown here is derived from an EMBL/GenBank/DDBJ whole genome shotgun (WGS) entry which is preliminary data.</text>
</comment>
<keyword evidence="6 9" id="KW-1133">Transmembrane helix</keyword>
<dbReference type="EMBL" id="JABVXQ010000007">
    <property type="protein sequence ID" value="KAF6100901.1"/>
    <property type="molecule type" value="Genomic_DNA"/>
</dbReference>
<dbReference type="PANTHER" id="PTHR13117:SF5">
    <property type="entry name" value="PROTEIN RFT1 HOMOLOG"/>
    <property type="match status" value="1"/>
</dbReference>
<gene>
    <name evidence="10" type="ORF">HJG60_016265</name>
</gene>
<evidence type="ECO:0000313" key="11">
    <source>
        <dbReference type="Proteomes" id="UP000664940"/>
    </source>
</evidence>
<name>A0A834E1Y6_9CHIR</name>
<evidence type="ECO:0000256" key="9">
    <source>
        <dbReference type="RuleBase" id="RU365067"/>
    </source>
</evidence>
<feature type="transmembrane region" description="Helical" evidence="9">
    <location>
        <begin position="180"/>
        <end position="200"/>
    </location>
</feature>
<evidence type="ECO:0000256" key="2">
    <source>
        <dbReference type="ARBA" id="ARBA00004922"/>
    </source>
</evidence>
<comment type="function">
    <text evidence="8 9">Intramembrane glycolipid transporter that operates in the biosynthetic pathway of dolichol-linked oligosaccharides, the glycan precursors employed in protein asparagine (N)-glycosylation. The sequential addition of sugars to dolichol pyrophosphate produces dolichol-linked oligosaccharides containing fourteen sugars, including two GlcNAcs, nine mannoses and three glucoses. Once assembled, the oligosaccharide is transferred from the lipid to nascent proteins by oligosaccharyltransferases. The assembly of dolichol-linked oligosaccharides begins on the cytosolic side of the endoplasmic reticulum membrane and finishes in its lumen. RFT1 could mediate the translocation of the cytosolically oriented intermediate DolPP-GlcNAc2Man5, produced by ALG11, into the ER lumen where dolichol-linked oligosaccharides assembly continues. However, the intramembrane lipid transporter activity could not be confirmed in vitro.</text>
</comment>
<comment type="subcellular location">
    <subcellularLocation>
        <location evidence="1 9">Endoplasmic reticulum membrane</location>
        <topology evidence="1 9">Multi-pass membrane protein</topology>
    </subcellularLocation>
</comment>
<feature type="transmembrane region" description="Helical" evidence="9">
    <location>
        <begin position="153"/>
        <end position="174"/>
    </location>
</feature>
<evidence type="ECO:0000313" key="10">
    <source>
        <dbReference type="EMBL" id="KAF6100901.1"/>
    </source>
</evidence>
<dbReference type="InterPro" id="IPR007594">
    <property type="entry name" value="RFT1"/>
</dbReference>
<feature type="transmembrane region" description="Helical" evidence="9">
    <location>
        <begin position="18"/>
        <end position="37"/>
    </location>
</feature>
<feature type="transmembrane region" description="Helical" evidence="9">
    <location>
        <begin position="43"/>
        <end position="62"/>
    </location>
</feature>
<feature type="transmembrane region" description="Helical" evidence="9">
    <location>
        <begin position="335"/>
        <end position="355"/>
    </location>
</feature>
<organism evidence="10 11">
    <name type="scientific">Phyllostomus discolor</name>
    <name type="common">pale spear-nosed bat</name>
    <dbReference type="NCBI Taxonomy" id="89673"/>
    <lineage>
        <taxon>Eukaryota</taxon>
        <taxon>Metazoa</taxon>
        <taxon>Chordata</taxon>
        <taxon>Craniata</taxon>
        <taxon>Vertebrata</taxon>
        <taxon>Euteleostomi</taxon>
        <taxon>Mammalia</taxon>
        <taxon>Eutheria</taxon>
        <taxon>Laurasiatheria</taxon>
        <taxon>Chiroptera</taxon>
        <taxon>Yangochiroptera</taxon>
        <taxon>Phyllostomidae</taxon>
        <taxon>Phyllostominae</taxon>
        <taxon>Phyllostomus</taxon>
    </lineage>
</organism>
<evidence type="ECO:0000256" key="3">
    <source>
        <dbReference type="ARBA" id="ARBA00010288"/>
    </source>
</evidence>
<comment type="pathway">
    <text evidence="2">Protein modification; protein glycosylation.</text>
</comment>
<dbReference type="GO" id="GO:0005789">
    <property type="term" value="C:endoplasmic reticulum membrane"/>
    <property type="evidence" value="ECO:0007669"/>
    <property type="project" value="UniProtKB-SubCell"/>
</dbReference>
<dbReference type="GO" id="GO:0006488">
    <property type="term" value="P:dolichol-linked oligosaccharide biosynthetic process"/>
    <property type="evidence" value="ECO:0007669"/>
    <property type="project" value="InterPro"/>
</dbReference>
<accession>A0A834E1Y6</accession>
<evidence type="ECO:0000256" key="1">
    <source>
        <dbReference type="ARBA" id="ARBA00004477"/>
    </source>
</evidence>
<dbReference type="AlphaFoldDB" id="A0A834E1Y6"/>
<evidence type="ECO:0000256" key="5">
    <source>
        <dbReference type="ARBA" id="ARBA00022824"/>
    </source>
</evidence>
<keyword evidence="5" id="KW-0256">Endoplasmic reticulum</keyword>
<sequence length="386" mass="43565">MGSQEVLGQAARLASSGLLLQVVFRLITFVLNAFILRFLSKEILGIVNVRLTLLYSTTIFLAREAFRRACLSGSTQRDWSQTINLLWLTVPLGVFWSLFLGWVWLRLLEVPDPNVVPHYGAGVVLFGLSAVVELLGEPFWVLAQAHMFVKLKVVAESLSVILKSVLTAFLVLWLPHWGLYIFSLAQLFYTAILVLCYVTYFKKLLGFPKSTKQQALPVSRMTDLLPNILRSRAFINWKEAKLTWSFFKQSFLKQILTEGERYVMTFLNVLNFGDQGIYDIVNNLGSLVARLIFQPIEESFYIFFAKVLEREKDATLQKQEDIAVAAAVLESLLKLALLAGLTITVFGFAYSQLALDIYGGAMLSSGSGIISQCWPCHFRSWYCPIS</sequence>
<proteinExistence type="inferred from homology"/>
<dbReference type="Pfam" id="PF04506">
    <property type="entry name" value="Rft-1"/>
    <property type="match status" value="1"/>
</dbReference>
<dbReference type="Proteomes" id="UP000664940">
    <property type="component" value="Unassembled WGS sequence"/>
</dbReference>
<feature type="transmembrane region" description="Helical" evidence="9">
    <location>
        <begin position="117"/>
        <end position="141"/>
    </location>
</feature>
<dbReference type="GO" id="GO:0034203">
    <property type="term" value="P:glycolipid translocation"/>
    <property type="evidence" value="ECO:0007669"/>
    <property type="project" value="TreeGrafter"/>
</dbReference>
<evidence type="ECO:0000256" key="6">
    <source>
        <dbReference type="ARBA" id="ARBA00022989"/>
    </source>
</evidence>
<keyword evidence="7 9" id="KW-0472">Membrane</keyword>
<dbReference type="PANTHER" id="PTHR13117">
    <property type="entry name" value="ENDOPLASMIC RETICULUM MULTISPAN TRANSMEMBRANE PROTEIN-RELATED"/>
    <property type="match status" value="1"/>
</dbReference>
<evidence type="ECO:0000256" key="4">
    <source>
        <dbReference type="ARBA" id="ARBA00022692"/>
    </source>
</evidence>
<reference evidence="10 11" key="1">
    <citation type="journal article" date="2020" name="Nature">
        <title>Six reference-quality genomes reveal evolution of bat adaptations.</title>
        <authorList>
            <person name="Jebb D."/>
            <person name="Huang Z."/>
            <person name="Pippel M."/>
            <person name="Hughes G.M."/>
            <person name="Lavrichenko K."/>
            <person name="Devanna P."/>
            <person name="Winkler S."/>
            <person name="Jermiin L.S."/>
            <person name="Skirmuntt E.C."/>
            <person name="Katzourakis A."/>
            <person name="Burkitt-Gray L."/>
            <person name="Ray D.A."/>
            <person name="Sullivan K.A.M."/>
            <person name="Roscito J.G."/>
            <person name="Kirilenko B.M."/>
            <person name="Davalos L.M."/>
            <person name="Corthals A.P."/>
            <person name="Power M.L."/>
            <person name="Jones G."/>
            <person name="Ransome R.D."/>
            <person name="Dechmann D.K.N."/>
            <person name="Locatelli A.G."/>
            <person name="Puechmaille S.J."/>
            <person name="Fedrigo O."/>
            <person name="Jarvis E.D."/>
            <person name="Hiller M."/>
            <person name="Vernes S.C."/>
            <person name="Myers E.W."/>
            <person name="Teeling E.C."/>
        </authorList>
    </citation>
    <scope>NUCLEOTIDE SEQUENCE [LARGE SCALE GENOMIC DNA]</scope>
    <source>
        <strain evidence="10">Bat1K_MPI-CBG_1</strain>
    </source>
</reference>
<keyword evidence="4 9" id="KW-0812">Transmembrane</keyword>